<gene>
    <name evidence="2" type="ORF">AB6A40_000062</name>
</gene>
<dbReference type="Pfam" id="PF01585">
    <property type="entry name" value="G-patch"/>
    <property type="match status" value="1"/>
</dbReference>
<dbReference type="InterPro" id="IPR008984">
    <property type="entry name" value="SMAD_FHA_dom_sf"/>
</dbReference>
<dbReference type="InterPro" id="IPR000467">
    <property type="entry name" value="G_patch_dom"/>
</dbReference>
<dbReference type="Gene3D" id="2.60.200.20">
    <property type="match status" value="1"/>
</dbReference>
<dbReference type="PROSITE" id="PS50174">
    <property type="entry name" value="G_PATCH"/>
    <property type="match status" value="1"/>
</dbReference>
<dbReference type="Proteomes" id="UP001608902">
    <property type="component" value="Unassembled WGS sequence"/>
</dbReference>
<comment type="caution">
    <text evidence="2">The sequence shown here is derived from an EMBL/GenBank/DDBJ whole genome shotgun (WGS) entry which is preliminary data.</text>
</comment>
<feature type="domain" description="G-patch" evidence="1">
    <location>
        <begin position="341"/>
        <end position="387"/>
    </location>
</feature>
<dbReference type="InterPro" id="IPR000253">
    <property type="entry name" value="FHA_dom"/>
</dbReference>
<dbReference type="InterPro" id="IPR053027">
    <property type="entry name" value="AGGF1"/>
</dbReference>
<organism evidence="2 3">
    <name type="scientific">Gnathostoma spinigerum</name>
    <dbReference type="NCBI Taxonomy" id="75299"/>
    <lineage>
        <taxon>Eukaryota</taxon>
        <taxon>Metazoa</taxon>
        <taxon>Ecdysozoa</taxon>
        <taxon>Nematoda</taxon>
        <taxon>Chromadorea</taxon>
        <taxon>Rhabditida</taxon>
        <taxon>Spirurina</taxon>
        <taxon>Gnathostomatomorpha</taxon>
        <taxon>Gnathostomatoidea</taxon>
        <taxon>Gnathostomatidae</taxon>
        <taxon>Gnathostoma</taxon>
    </lineage>
</organism>
<dbReference type="SMART" id="SM00443">
    <property type="entry name" value="G_patch"/>
    <property type="match status" value="1"/>
</dbReference>
<protein>
    <recommendedName>
        <fullName evidence="1">G-patch domain-containing protein</fullName>
    </recommendedName>
</protein>
<dbReference type="Pfam" id="PF00498">
    <property type="entry name" value="FHA"/>
    <property type="match status" value="1"/>
</dbReference>
<keyword evidence="3" id="KW-1185">Reference proteome</keyword>
<evidence type="ECO:0000259" key="1">
    <source>
        <dbReference type="PROSITE" id="PS50174"/>
    </source>
</evidence>
<sequence length="424" mass="47886">MTFLQESSLFYHPDTQSYYYYNAESGAMEFYAEVHQEQRWERRRVKRQAIALLGEKVVKSMCQLEIDVYETLAFILSQLSLAEDRKTIECQLDSMNTTGHLIEGESSDSEYEDERVVLIREERMDHAPCIRLLDECCSNSLFVVTITGSLVGTSCSCDIQLSAKAGECSLDDVYARISFNDIIKEYFVERLNESTTLFVNKCLVEKGDKRAVRHGDRILIGSHVLLAHLHYGTNTCAFCEPGIINNGAKSSEVTKLNLSSKQLRKRNMRLMKAKYGLYEDTCDATIRHASRLPQNQMQRESSIAETGPEIYSNCVAKPVKDANLNSVVLHQVPSQSPEISESSIGYKLLQKSGWKKGCGLGAKMDGIVQPISNVVREGRTGLGFTNQQKEVLANSDSFSKRRNLETVRKRYHALSEPHRAHLSK</sequence>
<dbReference type="PANTHER" id="PTHR23106">
    <property type="entry name" value="ANGIOGENIC FACTOR WITH G PATCH AND FHA DOMAINS 1"/>
    <property type="match status" value="1"/>
</dbReference>
<evidence type="ECO:0000313" key="3">
    <source>
        <dbReference type="Proteomes" id="UP001608902"/>
    </source>
</evidence>
<evidence type="ECO:0000313" key="2">
    <source>
        <dbReference type="EMBL" id="MFH4973353.1"/>
    </source>
</evidence>
<name>A0ABD6E1F7_9BILA</name>
<dbReference type="SUPFAM" id="SSF49879">
    <property type="entry name" value="SMAD/FHA domain"/>
    <property type="match status" value="1"/>
</dbReference>
<proteinExistence type="predicted"/>
<reference evidence="2 3" key="1">
    <citation type="submission" date="2024-08" db="EMBL/GenBank/DDBJ databases">
        <title>Gnathostoma spinigerum genome.</title>
        <authorList>
            <person name="Gonzalez-Bertolin B."/>
            <person name="Monzon S."/>
            <person name="Zaballos A."/>
            <person name="Jimenez P."/>
            <person name="Dekumyoy P."/>
            <person name="Varona S."/>
            <person name="Cuesta I."/>
            <person name="Sumanam S."/>
            <person name="Adisakwattana P."/>
            <person name="Gasser R.B."/>
            <person name="Hernandez-Gonzalez A."/>
            <person name="Young N.D."/>
            <person name="Perteguer M.J."/>
        </authorList>
    </citation>
    <scope>NUCLEOTIDE SEQUENCE [LARGE SCALE GENOMIC DNA]</scope>
    <source>
        <strain evidence="2">AL3</strain>
        <tissue evidence="2">Liver</tissue>
    </source>
</reference>
<dbReference type="AlphaFoldDB" id="A0ABD6E1F7"/>
<dbReference type="PANTHER" id="PTHR23106:SF24">
    <property type="entry name" value="ANGIOGENIC FACTOR WITH G PATCH AND FHA DOMAINS 1"/>
    <property type="match status" value="1"/>
</dbReference>
<accession>A0ABD6E1F7</accession>
<dbReference type="EMBL" id="JBGFUD010000013">
    <property type="protein sequence ID" value="MFH4973353.1"/>
    <property type="molecule type" value="Genomic_DNA"/>
</dbReference>